<evidence type="ECO:0000313" key="1">
    <source>
        <dbReference type="EMBL" id="VTO95755.1"/>
    </source>
</evidence>
<dbReference type="RefSeq" id="WP_012396366.1">
    <property type="nucleotide sequence ID" value="NZ_CP019884.1"/>
</dbReference>
<reference evidence="1" key="1">
    <citation type="submission" date="2019-05" db="EMBL/GenBank/DDBJ databases">
        <authorList>
            <person name="Naeem R."/>
            <person name="Antony C."/>
            <person name="Guan Q."/>
        </authorList>
    </citation>
    <scope>NUCLEOTIDE SEQUENCE</scope>
    <source>
        <strain evidence="1">3</strain>
    </source>
</reference>
<proteinExistence type="predicted"/>
<dbReference type="AlphaFoldDB" id="A0A653EGA6"/>
<dbReference type="GeneID" id="71767551"/>
<name>A0A653EGA6_MYCKA</name>
<sequence length="146" mass="15677">MTATLAVVHAYTLGMVRELWPTPPGQPTEPGVPDFARWGDSAPFVAQAEYLHAQMCTLSLDIDAFGADVGDPAVVNWVVNRLAGTGLTIADIVRSLSTRLNWAIINPNHALEVMEAFDRARHAFTEACGAAQAATEALRNHTQLPG</sequence>
<gene>
    <name evidence="1" type="ORF">BIN_B_00051</name>
</gene>
<organism evidence="1">
    <name type="scientific">Mycobacterium kansasii</name>
    <dbReference type="NCBI Taxonomy" id="1768"/>
    <lineage>
        <taxon>Bacteria</taxon>
        <taxon>Bacillati</taxon>
        <taxon>Actinomycetota</taxon>
        <taxon>Actinomycetes</taxon>
        <taxon>Mycobacteriales</taxon>
        <taxon>Mycobacteriaceae</taxon>
        <taxon>Mycobacterium</taxon>
    </lineage>
</organism>
<dbReference type="EMBL" id="LR589234">
    <property type="protein sequence ID" value="VTO95755.1"/>
    <property type="molecule type" value="Genomic_DNA"/>
</dbReference>
<protein>
    <submittedName>
        <fullName evidence="1">Uncharacterized protein</fullName>
    </submittedName>
</protein>
<accession>A0A653EGA6</accession>